<dbReference type="AlphaFoldDB" id="C0ZYY8"/>
<dbReference type="EMBL" id="AP008957">
    <property type="protein sequence ID" value="BAH33573.1"/>
    <property type="molecule type" value="Genomic_DNA"/>
</dbReference>
<gene>
    <name evidence="1" type="ordered locus">RER_28650</name>
</gene>
<name>C0ZYY8_RHOE4</name>
<evidence type="ECO:0000313" key="1">
    <source>
        <dbReference type="EMBL" id="BAH33573.1"/>
    </source>
</evidence>
<evidence type="ECO:0000313" key="2">
    <source>
        <dbReference type="Proteomes" id="UP000002204"/>
    </source>
</evidence>
<reference evidence="1 2" key="2">
    <citation type="journal article" date="2006" name="Environ. Microbiol.">
        <title>Sequence analysis of three plasmids harboured in Rhodococcus erythropolis strain PR4.</title>
        <authorList>
            <person name="Sekine M."/>
            <person name="Tanikawa S."/>
            <person name="Omata S."/>
            <person name="Saito M."/>
            <person name="Fujisawa T."/>
            <person name="Tsukatani N."/>
            <person name="Tajima T."/>
            <person name="Sekigawa T."/>
            <person name="Kosugi H."/>
            <person name="Matsuo Y."/>
            <person name="Nishiko R."/>
            <person name="Imamura K."/>
            <person name="Ito M."/>
            <person name="Narita H."/>
            <person name="Tago S."/>
            <person name="Fujita N."/>
            <person name="Harayama S."/>
        </authorList>
    </citation>
    <scope>NUCLEOTIDE SEQUENCE [LARGE SCALE GENOMIC DNA]</scope>
    <source>
        <strain evidence="2">PR4 / NBRC 100887</strain>
    </source>
</reference>
<proteinExistence type="predicted"/>
<dbReference type="HOGENOM" id="CLU_2809609_0_0_11"/>
<dbReference type="Proteomes" id="UP000002204">
    <property type="component" value="Chromosome"/>
</dbReference>
<accession>C0ZYY8</accession>
<sequence length="67" mass="7132">MIRVRRGEPYSVDLLTAKAAKEAAEKAISAAHTTCTDANSQRRAEVERCLAESGTGGIAQNDLTDLV</sequence>
<dbReference type="KEGG" id="rer:RER_28650"/>
<protein>
    <submittedName>
        <fullName evidence="1">Uncharacterized protein</fullName>
    </submittedName>
</protein>
<reference evidence="2" key="1">
    <citation type="submission" date="2005-03" db="EMBL/GenBank/DDBJ databases">
        <title>Comparison of the complete genome sequences of Rhodococcus erythropolis PR4 and Rhodococcus opacus B4.</title>
        <authorList>
            <person name="Takarada H."/>
            <person name="Sekine M."/>
            <person name="Hosoyama A."/>
            <person name="Yamada R."/>
            <person name="Fujisawa T."/>
            <person name="Omata S."/>
            <person name="Shimizu A."/>
            <person name="Tsukatani N."/>
            <person name="Tanikawa S."/>
            <person name="Fujita N."/>
            <person name="Harayama S."/>
        </authorList>
    </citation>
    <scope>NUCLEOTIDE SEQUENCE [LARGE SCALE GENOMIC DNA]</scope>
    <source>
        <strain evidence="2">PR4 / NBRC 100887</strain>
    </source>
</reference>
<organism evidence="1 2">
    <name type="scientific">Rhodococcus erythropolis (strain PR4 / NBRC 100887)</name>
    <dbReference type="NCBI Taxonomy" id="234621"/>
    <lineage>
        <taxon>Bacteria</taxon>
        <taxon>Bacillati</taxon>
        <taxon>Actinomycetota</taxon>
        <taxon>Actinomycetes</taxon>
        <taxon>Mycobacteriales</taxon>
        <taxon>Nocardiaceae</taxon>
        <taxon>Rhodococcus</taxon>
        <taxon>Rhodococcus erythropolis group</taxon>
    </lineage>
</organism>